<proteinExistence type="predicted"/>
<dbReference type="EMBL" id="JAIVGD010000028">
    <property type="protein sequence ID" value="KAH0737479.1"/>
    <property type="molecule type" value="Genomic_DNA"/>
</dbReference>
<reference evidence="1 2" key="1">
    <citation type="journal article" date="2021" name="bioRxiv">
        <title>Chromosome-scale and haplotype-resolved genome assembly of a tetraploid potato cultivar.</title>
        <authorList>
            <person name="Sun H."/>
            <person name="Jiao W.-B."/>
            <person name="Krause K."/>
            <person name="Campoy J.A."/>
            <person name="Goel M."/>
            <person name="Folz-Donahue K."/>
            <person name="Kukat C."/>
            <person name="Huettel B."/>
            <person name="Schneeberger K."/>
        </authorList>
    </citation>
    <scope>NUCLEOTIDE SEQUENCE [LARGE SCALE GENOMIC DNA]</scope>
    <source>
        <strain evidence="1">SolTubOtavaFocal</strain>
        <tissue evidence="1">Leaves</tissue>
    </source>
</reference>
<name>A0ABQ7TTR1_SOLTU</name>
<accession>A0ABQ7TTR1</accession>
<organism evidence="1 2">
    <name type="scientific">Solanum tuberosum</name>
    <name type="common">Potato</name>
    <dbReference type="NCBI Taxonomy" id="4113"/>
    <lineage>
        <taxon>Eukaryota</taxon>
        <taxon>Viridiplantae</taxon>
        <taxon>Streptophyta</taxon>
        <taxon>Embryophyta</taxon>
        <taxon>Tracheophyta</taxon>
        <taxon>Spermatophyta</taxon>
        <taxon>Magnoliopsida</taxon>
        <taxon>eudicotyledons</taxon>
        <taxon>Gunneridae</taxon>
        <taxon>Pentapetalae</taxon>
        <taxon>asterids</taxon>
        <taxon>lamiids</taxon>
        <taxon>Solanales</taxon>
        <taxon>Solanaceae</taxon>
        <taxon>Solanoideae</taxon>
        <taxon>Solaneae</taxon>
        <taxon>Solanum</taxon>
    </lineage>
</organism>
<protein>
    <submittedName>
        <fullName evidence="1">Uncharacterized protein</fullName>
    </submittedName>
</protein>
<evidence type="ECO:0000313" key="2">
    <source>
        <dbReference type="Proteomes" id="UP000826656"/>
    </source>
</evidence>
<evidence type="ECO:0000313" key="1">
    <source>
        <dbReference type="EMBL" id="KAH0737479.1"/>
    </source>
</evidence>
<gene>
    <name evidence="1" type="ORF">KY290_036184</name>
</gene>
<keyword evidence="2" id="KW-1185">Reference proteome</keyword>
<comment type="caution">
    <text evidence="1">The sequence shown here is derived from an EMBL/GenBank/DDBJ whole genome shotgun (WGS) entry which is preliminary data.</text>
</comment>
<sequence length="605" mass="69214">MVPREVLLSMDGGMGLHSYIAQVDFERKHVRVFISRTESRHRNPGSASGMSLIQLSTPESVDVAGSVPTSISVSAELRKPGQGFTWGQLWSPGAGLVQEVYLMEDHRVLKAFVDDSICDSIQEMKDSIRTNPKLWQFRGKNPEAWIVLLEHYFYFYKIEKDQKLNDSFGESDVLFPGHTYVHPQWSNITNSLLSQHHGEQSECKSNTNARKVFGESSDRHKDAHYLGTSSKHIELFIPPNDLVMPSIPSTFNHANLMSKVTNDGRDYVGCFTSFFSLDMRPELVECDGYDLKCLVSRSNLVGNGIILHVWDPRIHRQLVKLSHLNSGTLFHTQTQDILVNAKQLKRPVCVLTVHQRESFLVGGEIEKRAVRRWNSQKLDHQQIFEIVRQKHEHVHVRWTTERCGMYRWVEDLDGNDKIKCNMCHIIFHQEFHGMSNAQNLVSCFYPACAKLEFGKGYCFYPTPCGILMASANAFVWTYVTFVWSHLEVAYHNVDTMLNHINQYINVLTKNKMEATLSLEFPSVLGIDVFPPHTVIFSNANVAENVTFDIALLKWLLIYSLQRIDQEDKEDTILVKATPTIYPSLNKFAAMISILFYPNLVDKVLI</sequence>
<dbReference type="Proteomes" id="UP000826656">
    <property type="component" value="Unassembled WGS sequence"/>
</dbReference>